<evidence type="ECO:0000256" key="1">
    <source>
        <dbReference type="SAM" id="SignalP"/>
    </source>
</evidence>
<comment type="caution">
    <text evidence="2">The sequence shown here is derived from an EMBL/GenBank/DDBJ whole genome shotgun (WGS) entry which is preliminary data.</text>
</comment>
<name>A0A8S3CWR9_9BILA</name>
<protein>
    <submittedName>
        <fullName evidence="2">Uncharacterized protein</fullName>
    </submittedName>
</protein>
<evidence type="ECO:0000313" key="3">
    <source>
        <dbReference type="Proteomes" id="UP000681720"/>
    </source>
</evidence>
<dbReference type="EMBL" id="CAJOBJ010189197">
    <property type="protein sequence ID" value="CAF4947236.1"/>
    <property type="molecule type" value="Genomic_DNA"/>
</dbReference>
<feature type="signal peptide" evidence="1">
    <location>
        <begin position="1"/>
        <end position="20"/>
    </location>
</feature>
<evidence type="ECO:0000313" key="2">
    <source>
        <dbReference type="EMBL" id="CAF4947236.1"/>
    </source>
</evidence>
<dbReference type="PROSITE" id="PS51257">
    <property type="entry name" value="PROKAR_LIPOPROTEIN"/>
    <property type="match status" value="1"/>
</dbReference>
<gene>
    <name evidence="2" type="ORF">GIL414_LOCUS54127</name>
</gene>
<proteinExistence type="predicted"/>
<keyword evidence="1" id="KW-0732">Signal</keyword>
<accession>A0A8S3CWR9</accession>
<feature type="non-terminal residue" evidence="2">
    <location>
        <position position="75"/>
    </location>
</feature>
<feature type="chain" id="PRO_5035873813" evidence="1">
    <location>
        <begin position="21"/>
        <end position="75"/>
    </location>
</feature>
<dbReference type="AlphaFoldDB" id="A0A8S3CWR9"/>
<dbReference type="Proteomes" id="UP000681720">
    <property type="component" value="Unassembled WGS sequence"/>
</dbReference>
<organism evidence="2 3">
    <name type="scientific">Rotaria magnacalcarata</name>
    <dbReference type="NCBI Taxonomy" id="392030"/>
    <lineage>
        <taxon>Eukaryota</taxon>
        <taxon>Metazoa</taxon>
        <taxon>Spiralia</taxon>
        <taxon>Gnathifera</taxon>
        <taxon>Rotifera</taxon>
        <taxon>Eurotatoria</taxon>
        <taxon>Bdelloidea</taxon>
        <taxon>Philodinida</taxon>
        <taxon>Philodinidae</taxon>
        <taxon>Rotaria</taxon>
    </lineage>
</organism>
<sequence length="75" mass="8355">MTSARLNFSLISLIVGCANSDESAETIEKYIIKLAQDEIKELLEQRSTAIRFAIEHNDVKSFNMLGAGCTKLDTF</sequence>
<reference evidence="2" key="1">
    <citation type="submission" date="2021-02" db="EMBL/GenBank/DDBJ databases">
        <authorList>
            <person name="Nowell W R."/>
        </authorList>
    </citation>
    <scope>NUCLEOTIDE SEQUENCE</scope>
</reference>